<dbReference type="AlphaFoldDB" id="A0A131Z5K0"/>
<proteinExistence type="predicted"/>
<protein>
    <submittedName>
        <fullName evidence="1">Lipocalin</fullName>
    </submittedName>
</protein>
<sequence length="102" mass="11737">MKTPKLTTELLEGTFMKGNQSLMDVGDRHSQKEFAENLEFASHDYMCGVLSVRYFTGNTSWYDLRFKDPNGTGKPEKSCMDYFGTKEGVGRLIYWETCKTLQ</sequence>
<reference evidence="1" key="1">
    <citation type="journal article" date="2016" name="Ticks Tick Borne Dis.">
        <title>De novo assembly and annotation of the salivary gland transcriptome of Rhipicephalus appendiculatus male and female ticks during blood feeding.</title>
        <authorList>
            <person name="de Castro M.H."/>
            <person name="de Klerk D."/>
            <person name="Pienaar R."/>
            <person name="Latif A.A."/>
            <person name="Rees D.J."/>
            <person name="Mans B.J."/>
        </authorList>
    </citation>
    <scope>NUCLEOTIDE SEQUENCE</scope>
    <source>
        <tissue evidence="1">Salivary glands</tissue>
    </source>
</reference>
<dbReference type="EMBL" id="GEDV01001960">
    <property type="protein sequence ID" value="JAP86597.1"/>
    <property type="molecule type" value="Transcribed_RNA"/>
</dbReference>
<accession>A0A131Z5K0</accession>
<evidence type="ECO:0000313" key="1">
    <source>
        <dbReference type="EMBL" id="JAP86597.1"/>
    </source>
</evidence>
<organism evidence="1">
    <name type="scientific">Rhipicephalus appendiculatus</name>
    <name type="common">Brown ear tick</name>
    <dbReference type="NCBI Taxonomy" id="34631"/>
    <lineage>
        <taxon>Eukaryota</taxon>
        <taxon>Metazoa</taxon>
        <taxon>Ecdysozoa</taxon>
        <taxon>Arthropoda</taxon>
        <taxon>Chelicerata</taxon>
        <taxon>Arachnida</taxon>
        <taxon>Acari</taxon>
        <taxon>Parasitiformes</taxon>
        <taxon>Ixodida</taxon>
        <taxon>Ixodoidea</taxon>
        <taxon>Ixodidae</taxon>
        <taxon>Rhipicephalinae</taxon>
        <taxon>Rhipicephalus</taxon>
        <taxon>Rhipicephalus</taxon>
    </lineage>
</organism>
<name>A0A131Z5K0_RHIAP</name>